<proteinExistence type="predicted"/>
<gene>
    <name evidence="1" type="ORF">PBRASI_LOCUS2959</name>
</gene>
<dbReference type="OrthoDB" id="2356210at2759"/>
<sequence length="255" mass="29295">MSTLVSCTSNPITQLTTLFQDSAWQSTSPFFTTDETHSQLSSFRTYSSPDSTDCFESSWNNFTQDWQQFRETTCTNDNDEDEFRQEWSNESFTHLYIQQNGLDKIRHNYANVNINHNVNKRISARSENNGTTFADEFLSLDSSATLTEEFKAFLSADTTSDILYGDLYSAHLYLLDQFLSQLLDHAIASTCKPSPSSEWNFTKLFCPSRWNNREDEKTLEEKYLEGVATDRLSMLLGHLGKQGRSIEWAGEFCMS</sequence>
<organism evidence="1 2">
    <name type="scientific">Paraglomus brasilianum</name>
    <dbReference type="NCBI Taxonomy" id="144538"/>
    <lineage>
        <taxon>Eukaryota</taxon>
        <taxon>Fungi</taxon>
        <taxon>Fungi incertae sedis</taxon>
        <taxon>Mucoromycota</taxon>
        <taxon>Glomeromycotina</taxon>
        <taxon>Glomeromycetes</taxon>
        <taxon>Paraglomerales</taxon>
        <taxon>Paraglomeraceae</taxon>
        <taxon>Paraglomus</taxon>
    </lineage>
</organism>
<name>A0A9N8ZTP1_9GLOM</name>
<protein>
    <submittedName>
        <fullName evidence="1">11075_t:CDS:1</fullName>
    </submittedName>
</protein>
<comment type="caution">
    <text evidence="1">The sequence shown here is derived from an EMBL/GenBank/DDBJ whole genome shotgun (WGS) entry which is preliminary data.</text>
</comment>
<accession>A0A9N8ZTP1</accession>
<dbReference type="EMBL" id="CAJVPI010000249">
    <property type="protein sequence ID" value="CAG8507993.1"/>
    <property type="molecule type" value="Genomic_DNA"/>
</dbReference>
<dbReference type="Proteomes" id="UP000789739">
    <property type="component" value="Unassembled WGS sequence"/>
</dbReference>
<dbReference type="AlphaFoldDB" id="A0A9N8ZTP1"/>
<keyword evidence="2" id="KW-1185">Reference proteome</keyword>
<reference evidence="1" key="1">
    <citation type="submission" date="2021-06" db="EMBL/GenBank/DDBJ databases">
        <authorList>
            <person name="Kallberg Y."/>
            <person name="Tangrot J."/>
            <person name="Rosling A."/>
        </authorList>
    </citation>
    <scope>NUCLEOTIDE SEQUENCE</scope>
    <source>
        <strain evidence="1">BR232B</strain>
    </source>
</reference>
<evidence type="ECO:0000313" key="2">
    <source>
        <dbReference type="Proteomes" id="UP000789739"/>
    </source>
</evidence>
<evidence type="ECO:0000313" key="1">
    <source>
        <dbReference type="EMBL" id="CAG8507993.1"/>
    </source>
</evidence>